<sequence length="180" mass="20341">MNEYIQIPLITESLFKQHSPVTANTDITEFVPYICIAQELHIEPVLGEALMTELKTQITENSLTAHNSDLVVRLAPALSFYAVYQALPFHWATIVNKGITIRESENSKAVDIKDLAQLRQWIKNDGDVLKNQLMNFLSKCSAHYPLWRPQDGCCDKVMGEGSGRKSFDSGFYFKGKRKGC</sequence>
<dbReference type="AlphaFoldDB" id="A0A4Y9IP49"/>
<evidence type="ECO:0000313" key="2">
    <source>
        <dbReference type="Proteomes" id="UP000298285"/>
    </source>
</evidence>
<dbReference type="EMBL" id="SPPK01000002">
    <property type="protein sequence ID" value="TFU89659.1"/>
    <property type="molecule type" value="Genomic_DNA"/>
</dbReference>
<name>A0A4Y9IP49_9BACT</name>
<organism evidence="1 2">
    <name type="scientific">Dysgonomonas mossii</name>
    <dbReference type="NCBI Taxonomy" id="163665"/>
    <lineage>
        <taxon>Bacteria</taxon>
        <taxon>Pseudomonadati</taxon>
        <taxon>Bacteroidota</taxon>
        <taxon>Bacteroidia</taxon>
        <taxon>Bacteroidales</taxon>
        <taxon>Dysgonomonadaceae</taxon>
        <taxon>Dysgonomonas</taxon>
    </lineage>
</organism>
<proteinExistence type="predicted"/>
<dbReference type="RefSeq" id="WP_135104660.1">
    <property type="nucleotide sequence ID" value="NZ_JADGKW010000002.1"/>
</dbReference>
<reference evidence="1 2" key="1">
    <citation type="submission" date="2019-03" db="EMBL/GenBank/DDBJ databases">
        <title>Diversity of the mouse oral microbiome.</title>
        <authorList>
            <person name="Joseph S."/>
            <person name="Aduse-Opoku J."/>
            <person name="Curtis M."/>
            <person name="Wade W."/>
            <person name="Hashim A."/>
        </authorList>
    </citation>
    <scope>NUCLEOTIDE SEQUENCE [LARGE SCALE GENOMIC DNA]</scope>
    <source>
        <strain evidence="1 2">P11</strain>
    </source>
</reference>
<accession>A0A4Y9IP49</accession>
<dbReference type="Pfam" id="PF20459">
    <property type="entry name" value="DUF6712"/>
    <property type="match status" value="1"/>
</dbReference>
<gene>
    <name evidence="1" type="ORF">E4T88_06485</name>
</gene>
<protein>
    <submittedName>
        <fullName evidence="1">Uncharacterized protein</fullName>
    </submittedName>
</protein>
<dbReference type="OrthoDB" id="996247at2"/>
<dbReference type="Proteomes" id="UP000298285">
    <property type="component" value="Unassembled WGS sequence"/>
</dbReference>
<evidence type="ECO:0000313" key="1">
    <source>
        <dbReference type="EMBL" id="TFU89659.1"/>
    </source>
</evidence>
<dbReference type="InterPro" id="IPR046558">
    <property type="entry name" value="DUF6712"/>
</dbReference>
<comment type="caution">
    <text evidence="1">The sequence shown here is derived from an EMBL/GenBank/DDBJ whole genome shotgun (WGS) entry which is preliminary data.</text>
</comment>